<evidence type="ECO:0000313" key="2">
    <source>
        <dbReference type="EMBL" id="PBK92608.1"/>
    </source>
</evidence>
<dbReference type="EMBL" id="KZ293658">
    <property type="protein sequence ID" value="PBK92608.1"/>
    <property type="molecule type" value="Genomic_DNA"/>
</dbReference>
<dbReference type="Pfam" id="PF17667">
    <property type="entry name" value="Pkinase_fungal"/>
    <property type="match status" value="1"/>
</dbReference>
<gene>
    <name evidence="2" type="ORF">ARMGADRAFT_166534</name>
</gene>
<feature type="domain" description="Fungal-type protein kinase" evidence="1">
    <location>
        <begin position="350"/>
        <end position="423"/>
    </location>
</feature>
<evidence type="ECO:0000313" key="3">
    <source>
        <dbReference type="Proteomes" id="UP000217790"/>
    </source>
</evidence>
<evidence type="ECO:0000259" key="1">
    <source>
        <dbReference type="Pfam" id="PF17667"/>
    </source>
</evidence>
<dbReference type="OMA" id="IHQTDIG"/>
<sequence length="438" mass="49211">MYPLFDAVFQSQDLLEKLWSITARSQQASNWAERRADAMRVFSAGVASDVSTLLNDILRRAPASDMGSDLCFKVCDDAEGSDSLISVQDSWAESSEEAATYGSRLLQGSGRWYSMVVCYHSKKHALRFCFFTVQGMFVTPALNLAIQSELGQLVDALFAFCDLTPYERGFHPLFIDHPQKYVLLPLDARGSISWWKVTRILSVRTGFRDHKSMVAVIHQTDIGQAIQEGEVSSISPQKLLENDEDSLLDERRRWLDNVLAKAECLPLGLDGFPAQWKSFVELAGPHINFKEAVLKMSNYLQEDSDVQKEIFRSTAGQHGIPDVLPILELKHGLGIFRGLTCISCPDISSATSGQRNVEIEDRVETFSIFLDNGQSLLKPELTIRGWVKCLVDGILGCFHLFLAGYLHRDISIGNVLHRRDPQNRTKLRNNNHPYLQTG</sequence>
<organism evidence="2 3">
    <name type="scientific">Armillaria gallica</name>
    <name type="common">Bulbous honey fungus</name>
    <name type="synonym">Armillaria bulbosa</name>
    <dbReference type="NCBI Taxonomy" id="47427"/>
    <lineage>
        <taxon>Eukaryota</taxon>
        <taxon>Fungi</taxon>
        <taxon>Dikarya</taxon>
        <taxon>Basidiomycota</taxon>
        <taxon>Agaricomycotina</taxon>
        <taxon>Agaricomycetes</taxon>
        <taxon>Agaricomycetidae</taxon>
        <taxon>Agaricales</taxon>
        <taxon>Marasmiineae</taxon>
        <taxon>Physalacriaceae</taxon>
        <taxon>Armillaria</taxon>
    </lineage>
</organism>
<dbReference type="InParanoid" id="A0A2H3DP19"/>
<accession>A0A2H3DP19</accession>
<proteinExistence type="predicted"/>
<protein>
    <recommendedName>
        <fullName evidence="1">Fungal-type protein kinase domain-containing protein</fullName>
    </recommendedName>
</protein>
<reference evidence="3" key="1">
    <citation type="journal article" date="2017" name="Nat. Ecol. Evol.">
        <title>Genome expansion and lineage-specific genetic innovations in the forest pathogenic fungi Armillaria.</title>
        <authorList>
            <person name="Sipos G."/>
            <person name="Prasanna A.N."/>
            <person name="Walter M.C."/>
            <person name="O'Connor E."/>
            <person name="Balint B."/>
            <person name="Krizsan K."/>
            <person name="Kiss B."/>
            <person name="Hess J."/>
            <person name="Varga T."/>
            <person name="Slot J."/>
            <person name="Riley R."/>
            <person name="Boka B."/>
            <person name="Rigling D."/>
            <person name="Barry K."/>
            <person name="Lee J."/>
            <person name="Mihaltcheva S."/>
            <person name="LaButti K."/>
            <person name="Lipzen A."/>
            <person name="Waldron R."/>
            <person name="Moloney N.M."/>
            <person name="Sperisen C."/>
            <person name="Kredics L."/>
            <person name="Vagvoelgyi C."/>
            <person name="Patrignani A."/>
            <person name="Fitzpatrick D."/>
            <person name="Nagy I."/>
            <person name="Doyle S."/>
            <person name="Anderson J.B."/>
            <person name="Grigoriev I.V."/>
            <person name="Gueldener U."/>
            <person name="Muensterkoetter M."/>
            <person name="Nagy L.G."/>
        </authorList>
    </citation>
    <scope>NUCLEOTIDE SEQUENCE [LARGE SCALE GENOMIC DNA]</scope>
    <source>
        <strain evidence="3">Ar21-2</strain>
    </source>
</reference>
<dbReference type="OrthoDB" id="5584477at2759"/>
<name>A0A2H3DP19_ARMGA</name>
<dbReference type="Proteomes" id="UP000217790">
    <property type="component" value="Unassembled WGS sequence"/>
</dbReference>
<keyword evidence="3" id="KW-1185">Reference proteome</keyword>
<dbReference type="AlphaFoldDB" id="A0A2H3DP19"/>
<dbReference type="InterPro" id="IPR040976">
    <property type="entry name" value="Pkinase_fungal"/>
</dbReference>